<reference evidence="1 2" key="1">
    <citation type="journal article" date="2014" name="Mol. Plant">
        <title>Chromosome Scale Genome Assembly and Transcriptome Profiling of Nannochloropsis gaditana in Nitrogen Depletion.</title>
        <authorList>
            <person name="Corteggiani Carpinelli E."/>
            <person name="Telatin A."/>
            <person name="Vitulo N."/>
            <person name="Forcato C."/>
            <person name="D'Angelo M."/>
            <person name="Schiavon R."/>
            <person name="Vezzi A."/>
            <person name="Giacometti G.M."/>
            <person name="Morosinotto T."/>
            <person name="Valle G."/>
        </authorList>
    </citation>
    <scope>NUCLEOTIDE SEQUENCE [LARGE SCALE GENOMIC DNA]</scope>
    <source>
        <strain evidence="1 2">B-31</strain>
    </source>
</reference>
<sequence length="102" mass="11464">MAAVGYIRKRLRVIQKNAFLDVLTKGIHTFCTLECGLNVPNESNLVQFWCARSWNKGAFENVWKRKSGRAGAVAVHCRRAGRKTVLYIRALLDRSQGGQCIA</sequence>
<dbReference type="EMBL" id="AZIL01000517">
    <property type="protein sequence ID" value="EWM27150.1"/>
    <property type="molecule type" value="Genomic_DNA"/>
</dbReference>
<keyword evidence="2" id="KW-1185">Reference proteome</keyword>
<evidence type="ECO:0000313" key="2">
    <source>
        <dbReference type="Proteomes" id="UP000019335"/>
    </source>
</evidence>
<comment type="caution">
    <text evidence="1">The sequence shown here is derived from an EMBL/GenBank/DDBJ whole genome shotgun (WGS) entry which is preliminary data.</text>
</comment>
<proteinExistence type="predicted"/>
<organism evidence="1 2">
    <name type="scientific">Nannochloropsis gaditana</name>
    <dbReference type="NCBI Taxonomy" id="72520"/>
    <lineage>
        <taxon>Eukaryota</taxon>
        <taxon>Sar</taxon>
        <taxon>Stramenopiles</taxon>
        <taxon>Ochrophyta</taxon>
        <taxon>Eustigmatophyceae</taxon>
        <taxon>Eustigmatales</taxon>
        <taxon>Monodopsidaceae</taxon>
        <taxon>Nannochloropsis</taxon>
    </lineage>
</organism>
<protein>
    <submittedName>
        <fullName evidence="1">Uncharacterized protein</fullName>
    </submittedName>
</protein>
<evidence type="ECO:0000313" key="1">
    <source>
        <dbReference type="EMBL" id="EWM27150.1"/>
    </source>
</evidence>
<dbReference type="Proteomes" id="UP000019335">
    <property type="component" value="Chromosome 7"/>
</dbReference>
<accession>W7TJA9</accession>
<dbReference type="AlphaFoldDB" id="W7TJA9"/>
<gene>
    <name evidence="1" type="ORF">Naga_100010g79</name>
</gene>
<name>W7TJA9_9STRA</name>